<dbReference type="AlphaFoldDB" id="A0A1Q5NZA1"/>
<gene>
    <name evidence="4" type="ORF">BLL40_15880</name>
</gene>
<reference evidence="4 5" key="1">
    <citation type="submission" date="2016-12" db="EMBL/GenBank/DDBJ databases">
        <title>Domibacillus sp. SAOS 44 whole genome sequencing.</title>
        <authorList>
            <person name="Verma A."/>
            <person name="Krishnamurthi S."/>
        </authorList>
    </citation>
    <scope>NUCLEOTIDE SEQUENCE [LARGE SCALE GENOMIC DNA]</scope>
    <source>
        <strain evidence="4 5">SAOS 44</strain>
    </source>
</reference>
<dbReference type="PANTHER" id="PTHR43308">
    <property type="entry name" value="OUTER MEMBRANE PROTEIN ALPHA-RELATED"/>
    <property type="match status" value="1"/>
</dbReference>
<evidence type="ECO:0000313" key="5">
    <source>
        <dbReference type="Proteomes" id="UP000186524"/>
    </source>
</evidence>
<dbReference type="RefSeq" id="WP_073712835.1">
    <property type="nucleotide sequence ID" value="NZ_MRWQ01000025.1"/>
</dbReference>
<feature type="domain" description="SLH" evidence="3">
    <location>
        <begin position="169"/>
        <end position="229"/>
    </location>
</feature>
<proteinExistence type="predicted"/>
<protein>
    <recommendedName>
        <fullName evidence="3">SLH domain-containing protein</fullName>
    </recommendedName>
</protein>
<dbReference type="STRING" id="1714354.BLL40_15880"/>
<dbReference type="PROSITE" id="PS51272">
    <property type="entry name" value="SLH"/>
    <property type="match status" value="3"/>
</dbReference>
<keyword evidence="5" id="KW-1185">Reference proteome</keyword>
<dbReference type="EMBL" id="MRWQ01000025">
    <property type="protein sequence ID" value="OKL35337.1"/>
    <property type="molecule type" value="Genomic_DNA"/>
</dbReference>
<dbReference type="InterPro" id="IPR051465">
    <property type="entry name" value="Cell_Envelope_Struct_Comp"/>
</dbReference>
<evidence type="ECO:0000313" key="4">
    <source>
        <dbReference type="EMBL" id="OKL35337.1"/>
    </source>
</evidence>
<feature type="chain" id="PRO_5013248231" description="SLH domain-containing protein" evidence="2">
    <location>
        <begin position="25"/>
        <end position="374"/>
    </location>
</feature>
<comment type="caution">
    <text evidence="4">The sequence shown here is derived from an EMBL/GenBank/DDBJ whole genome shotgun (WGS) entry which is preliminary data.</text>
</comment>
<feature type="domain" description="SLH" evidence="3">
    <location>
        <begin position="30"/>
        <end position="104"/>
    </location>
</feature>
<sequence length="374" mass="41929">MKVLQILLALFLSFGLFSASSVSAAVKPIERYYIGDVGPEHRFYDAIERFVYTDIIDGYIESESYEEDGELYEYSYVTVRPDEKVTRAQFTKILVSALSLKVGTQVKEFPDVKPAKWHYDYIRIASSQGIISGYSDGKFHPDENITRDQMAAMIYRAFSHTIAFQPSAKTFKDVPATSFAYEAVIKLAASSIVQGYGDTFKPRDLATRGQAIAIIDRALHQEVGMVEDMSAVTDVVDRNIQEELRLMEEQNVPSLEALYNETTTGYHLSYSLDSIALVDDVEELDGTVSMEQIGVHSFDIVSIRKRLAEVRIDNLKYKVSFTSPDMSFTVNVDASGMAYLKKDADGTWKIYNLVLDEELGEDWGADISSAANES</sequence>
<dbReference type="Proteomes" id="UP000186524">
    <property type="component" value="Unassembled WGS sequence"/>
</dbReference>
<organism evidence="4 5">
    <name type="scientific">Domibacillus mangrovi</name>
    <dbReference type="NCBI Taxonomy" id="1714354"/>
    <lineage>
        <taxon>Bacteria</taxon>
        <taxon>Bacillati</taxon>
        <taxon>Bacillota</taxon>
        <taxon>Bacilli</taxon>
        <taxon>Bacillales</taxon>
        <taxon>Bacillaceae</taxon>
        <taxon>Domibacillus</taxon>
    </lineage>
</organism>
<dbReference type="Pfam" id="PF00395">
    <property type="entry name" value="SLH"/>
    <property type="match status" value="2"/>
</dbReference>
<feature type="signal peptide" evidence="2">
    <location>
        <begin position="1"/>
        <end position="24"/>
    </location>
</feature>
<dbReference type="InterPro" id="IPR001119">
    <property type="entry name" value="SLH_dom"/>
</dbReference>
<accession>A0A1Q5NZA1</accession>
<evidence type="ECO:0000259" key="3">
    <source>
        <dbReference type="PROSITE" id="PS51272"/>
    </source>
</evidence>
<evidence type="ECO:0000256" key="2">
    <source>
        <dbReference type="SAM" id="SignalP"/>
    </source>
</evidence>
<dbReference type="OrthoDB" id="174569at2"/>
<evidence type="ECO:0000256" key="1">
    <source>
        <dbReference type="ARBA" id="ARBA00022729"/>
    </source>
</evidence>
<name>A0A1Q5NZA1_9BACI</name>
<keyword evidence="1 2" id="KW-0732">Signal</keyword>
<feature type="domain" description="SLH" evidence="3">
    <location>
        <begin position="105"/>
        <end position="168"/>
    </location>
</feature>